<dbReference type="VEuPathDB" id="FungiDB:AJ78_08412"/>
<accession>A0A1J9Q3W9</accession>
<dbReference type="Proteomes" id="UP000182235">
    <property type="component" value="Unassembled WGS sequence"/>
</dbReference>
<dbReference type="EMBL" id="LGRN01000737">
    <property type="protein sequence ID" value="OJD10628.1"/>
    <property type="molecule type" value="Genomic_DNA"/>
</dbReference>
<gene>
    <name evidence="1" type="ORF">AJ78_08412</name>
</gene>
<evidence type="ECO:0008006" key="3">
    <source>
        <dbReference type="Google" id="ProtNLM"/>
    </source>
</evidence>
<name>A0A1J9Q3W9_9EURO</name>
<proteinExistence type="predicted"/>
<protein>
    <recommendedName>
        <fullName evidence="3">Aminoglycoside phosphotransferase domain-containing protein</fullName>
    </recommendedName>
</protein>
<dbReference type="AlphaFoldDB" id="A0A1J9Q3W9"/>
<dbReference type="STRING" id="1447872.A0A1J9Q3W9"/>
<evidence type="ECO:0000313" key="2">
    <source>
        <dbReference type="Proteomes" id="UP000182235"/>
    </source>
</evidence>
<organism evidence="1 2">
    <name type="scientific">Emergomyces pasteurianus Ep9510</name>
    <dbReference type="NCBI Taxonomy" id="1447872"/>
    <lineage>
        <taxon>Eukaryota</taxon>
        <taxon>Fungi</taxon>
        <taxon>Dikarya</taxon>
        <taxon>Ascomycota</taxon>
        <taxon>Pezizomycotina</taxon>
        <taxon>Eurotiomycetes</taxon>
        <taxon>Eurotiomycetidae</taxon>
        <taxon>Onygenales</taxon>
        <taxon>Ajellomycetaceae</taxon>
        <taxon>Emergomyces</taxon>
    </lineage>
</organism>
<sequence length="216" mass="24649">MPHGYNLFRDATFDVHGLCQLASSLHGGRSCACDVTQVPADGSLYWAAFLFQEIGSLFEKSEYLQVHDCLSRALMDFERDSLSELSQESFTSEGEYFNGLVVTGLLQHAECLQLSHHYFFTLCSTHNRYDNDQEYRRACDQWNNFVALESKIDGSNNQINYTVVRDCLRGITSKWAEEMSAPAQNISFKRFSLHHPDLNMNNIFVDDNCSITCIID</sequence>
<comment type="caution">
    <text evidence="1">The sequence shown here is derived from an EMBL/GenBank/DDBJ whole genome shotgun (WGS) entry which is preliminary data.</text>
</comment>
<keyword evidence="2" id="KW-1185">Reference proteome</keyword>
<dbReference type="OrthoDB" id="5327538at2759"/>
<evidence type="ECO:0000313" key="1">
    <source>
        <dbReference type="EMBL" id="OJD10628.1"/>
    </source>
</evidence>
<reference evidence="1 2" key="1">
    <citation type="submission" date="2015-07" db="EMBL/GenBank/DDBJ databases">
        <title>Emmonsia species relationships and genome sequence.</title>
        <authorList>
            <consortium name="The Broad Institute Genomics Platform"/>
            <person name="Cuomo C.A."/>
            <person name="Munoz J.F."/>
            <person name="Imamovic A."/>
            <person name="Priest M.E."/>
            <person name="Young S."/>
            <person name="Clay O.K."/>
            <person name="McEwen J.G."/>
        </authorList>
    </citation>
    <scope>NUCLEOTIDE SEQUENCE [LARGE SCALE GENOMIC DNA]</scope>
    <source>
        <strain evidence="1 2">UAMH 9510</strain>
    </source>
</reference>